<evidence type="ECO:0000313" key="2">
    <source>
        <dbReference type="EnsemblPlants" id="OGLUM05G20140.1"/>
    </source>
</evidence>
<feature type="compositionally biased region" description="Low complexity" evidence="1">
    <location>
        <begin position="100"/>
        <end position="122"/>
    </location>
</feature>
<protein>
    <submittedName>
        <fullName evidence="2">Uncharacterized protein</fullName>
    </submittedName>
</protein>
<dbReference type="Gramene" id="OGLUM05G20140.1">
    <property type="protein sequence ID" value="OGLUM05G20140.1"/>
    <property type="gene ID" value="OGLUM05G20140"/>
</dbReference>
<evidence type="ECO:0000313" key="3">
    <source>
        <dbReference type="Proteomes" id="UP000026961"/>
    </source>
</evidence>
<reference evidence="2" key="2">
    <citation type="submission" date="2018-05" db="EMBL/GenBank/DDBJ databases">
        <title>OgluRS3 (Oryza glumaepatula Reference Sequence Version 3).</title>
        <authorList>
            <person name="Zhang J."/>
            <person name="Kudrna D."/>
            <person name="Lee S."/>
            <person name="Talag J."/>
            <person name="Welchert J."/>
            <person name="Wing R.A."/>
        </authorList>
    </citation>
    <scope>NUCLEOTIDE SEQUENCE [LARGE SCALE GENOMIC DNA]</scope>
</reference>
<dbReference type="HOGENOM" id="CLU_1952165_0_0_1"/>
<name>A0A0E0A081_9ORYZ</name>
<keyword evidence="3" id="KW-1185">Reference proteome</keyword>
<sequence length="129" mass="13128">MADHGTGRRRSTTTTLTLSALRRAIASFARSNAASAHALSDSALSTPFTTASPPPPPDAPAGGGSTALGREHPGGDGGPLLRKHARTTSHAISLVTTSHSPSLARIRHSSSSARSVTVTSGSDVTYGFR</sequence>
<reference evidence="2" key="1">
    <citation type="submission" date="2015-04" db="UniProtKB">
        <authorList>
            <consortium name="EnsemblPlants"/>
        </authorList>
    </citation>
    <scope>IDENTIFICATION</scope>
</reference>
<feature type="compositionally biased region" description="Polar residues" evidence="1">
    <location>
        <begin position="88"/>
        <end position="99"/>
    </location>
</feature>
<dbReference type="eggNOG" id="ENOG502SF2I">
    <property type="taxonomic scope" value="Eukaryota"/>
</dbReference>
<organism evidence="2">
    <name type="scientific">Oryza glumipatula</name>
    <dbReference type="NCBI Taxonomy" id="40148"/>
    <lineage>
        <taxon>Eukaryota</taxon>
        <taxon>Viridiplantae</taxon>
        <taxon>Streptophyta</taxon>
        <taxon>Embryophyta</taxon>
        <taxon>Tracheophyta</taxon>
        <taxon>Spermatophyta</taxon>
        <taxon>Magnoliopsida</taxon>
        <taxon>Liliopsida</taxon>
        <taxon>Poales</taxon>
        <taxon>Poaceae</taxon>
        <taxon>BOP clade</taxon>
        <taxon>Oryzoideae</taxon>
        <taxon>Oryzeae</taxon>
        <taxon>Oryzinae</taxon>
        <taxon>Oryza</taxon>
    </lineage>
</organism>
<dbReference type="AlphaFoldDB" id="A0A0E0A081"/>
<feature type="region of interest" description="Disordered" evidence="1">
    <location>
        <begin position="43"/>
        <end position="129"/>
    </location>
</feature>
<accession>A0A0E0A081</accession>
<dbReference type="Proteomes" id="UP000026961">
    <property type="component" value="Chromosome 5"/>
</dbReference>
<dbReference type="EnsemblPlants" id="OGLUM05G20140.1">
    <property type="protein sequence ID" value="OGLUM05G20140.1"/>
    <property type="gene ID" value="OGLUM05G20140"/>
</dbReference>
<proteinExistence type="predicted"/>
<evidence type="ECO:0000256" key="1">
    <source>
        <dbReference type="SAM" id="MobiDB-lite"/>
    </source>
</evidence>